<dbReference type="EMBL" id="CAMPGE010028623">
    <property type="protein sequence ID" value="CAI2386135.1"/>
    <property type="molecule type" value="Genomic_DNA"/>
</dbReference>
<accession>A0AAD2DB29</accession>
<gene>
    <name evidence="1" type="ORF">ECRASSUSDP1_LOCUS27738</name>
</gene>
<organism evidence="1 2">
    <name type="scientific">Euplotes crassus</name>
    <dbReference type="NCBI Taxonomy" id="5936"/>
    <lineage>
        <taxon>Eukaryota</taxon>
        <taxon>Sar</taxon>
        <taxon>Alveolata</taxon>
        <taxon>Ciliophora</taxon>
        <taxon>Intramacronucleata</taxon>
        <taxon>Spirotrichea</taxon>
        <taxon>Hypotrichia</taxon>
        <taxon>Euplotida</taxon>
        <taxon>Euplotidae</taxon>
        <taxon>Moneuplotes</taxon>
    </lineage>
</organism>
<name>A0AAD2DB29_EUPCR</name>
<proteinExistence type="predicted"/>
<protein>
    <submittedName>
        <fullName evidence="1">Uncharacterized protein</fullName>
    </submittedName>
</protein>
<keyword evidence="2" id="KW-1185">Reference proteome</keyword>
<dbReference type="AlphaFoldDB" id="A0AAD2DB29"/>
<comment type="caution">
    <text evidence="1">The sequence shown here is derived from an EMBL/GenBank/DDBJ whole genome shotgun (WGS) entry which is preliminary data.</text>
</comment>
<evidence type="ECO:0000313" key="2">
    <source>
        <dbReference type="Proteomes" id="UP001295684"/>
    </source>
</evidence>
<dbReference type="Proteomes" id="UP001295684">
    <property type="component" value="Unassembled WGS sequence"/>
</dbReference>
<reference evidence="1" key="1">
    <citation type="submission" date="2023-07" db="EMBL/GenBank/DDBJ databases">
        <authorList>
            <consortium name="AG Swart"/>
            <person name="Singh M."/>
            <person name="Singh A."/>
            <person name="Seah K."/>
            <person name="Emmerich C."/>
        </authorList>
    </citation>
    <scope>NUCLEOTIDE SEQUENCE</scope>
    <source>
        <strain evidence="1">DP1</strain>
    </source>
</reference>
<evidence type="ECO:0000313" key="1">
    <source>
        <dbReference type="EMBL" id="CAI2386135.1"/>
    </source>
</evidence>
<sequence>MYLKETENGGKKILLANSDLVFQNKSNESNLNKIQELRFYIPISNADSKTLSSFYYQNEVGAFSNRKKIVAEIPNKYEGISRKQRKIEAESSPIFQDIEDCYQGDFWRNKNESNITEHNILSGKSQNIILNCSNIKESNTNFRKTVKDNNLKNFTTKMSFYKTKKGDGIIKNLSFQPSIANLNEEISPKMEVPNIYFELNDRKLKAFTEK</sequence>